<comment type="similarity">
    <text evidence="8">Belongs to the sodium:neurotransmitter symporter (SNF) (TC 2.A.22) family.</text>
</comment>
<dbReference type="InterPro" id="IPR000175">
    <property type="entry name" value="Na/ntran_symport"/>
</dbReference>
<dbReference type="PRINTS" id="PR00176">
    <property type="entry name" value="NANEUSMPORT"/>
</dbReference>
<feature type="binding site" evidence="6">
    <location>
        <position position="161"/>
    </location>
    <ligand>
        <name>Na(+)</name>
        <dbReference type="ChEBI" id="CHEBI:29101"/>
        <label>1</label>
    </ligand>
</feature>
<reference evidence="12" key="1">
    <citation type="submission" date="2015-02" db="EMBL/GenBank/DDBJ databases">
        <title>Genome sequencing for Strongylocentrotus purpuratus.</title>
        <authorList>
            <person name="Murali S."/>
            <person name="Liu Y."/>
            <person name="Vee V."/>
            <person name="English A."/>
            <person name="Wang M."/>
            <person name="Skinner E."/>
            <person name="Han Y."/>
            <person name="Muzny D.M."/>
            <person name="Worley K.C."/>
            <person name="Gibbs R.A."/>
        </authorList>
    </citation>
    <scope>NUCLEOTIDE SEQUENCE</scope>
</reference>
<dbReference type="GO" id="GO:0051378">
    <property type="term" value="F:serotonin binding"/>
    <property type="evidence" value="ECO:0000318"/>
    <property type="project" value="GO_Central"/>
</dbReference>
<feature type="transmembrane region" description="Helical" evidence="10">
    <location>
        <begin position="220"/>
        <end position="248"/>
    </location>
</feature>
<dbReference type="PANTHER" id="PTHR11616:SF279">
    <property type="entry name" value="SODIUM-DEPENDENT SEROTONIN TRANSPORTER"/>
    <property type="match status" value="1"/>
</dbReference>
<dbReference type="GO" id="GO:0051610">
    <property type="term" value="P:serotonin uptake"/>
    <property type="evidence" value="ECO:0000318"/>
    <property type="project" value="GO_Central"/>
</dbReference>
<feature type="transmembrane region" description="Helical" evidence="10">
    <location>
        <begin position="478"/>
        <end position="499"/>
    </location>
</feature>
<dbReference type="InterPro" id="IPR037272">
    <property type="entry name" value="SNS_sf"/>
</dbReference>
<dbReference type="PROSITE" id="PS50267">
    <property type="entry name" value="NA_NEUROTRAN_SYMP_3"/>
    <property type="match status" value="1"/>
</dbReference>
<feature type="region of interest" description="Disordered" evidence="9">
    <location>
        <begin position="115"/>
        <end position="136"/>
    </location>
</feature>
<proteinExistence type="inferred from homology"/>
<dbReference type="AlphaFoldDB" id="A0A7M7RGK1"/>
<dbReference type="EnsemblMetazoa" id="XM_785856">
    <property type="protein sequence ID" value="XP_790949"/>
    <property type="gene ID" value="LOC586058"/>
</dbReference>
<evidence type="ECO:0000256" key="6">
    <source>
        <dbReference type="PIRSR" id="PIRSR600175-1"/>
    </source>
</evidence>
<feature type="transmembrane region" description="Helical" evidence="10">
    <location>
        <begin position="595"/>
        <end position="615"/>
    </location>
</feature>
<feature type="binding site" evidence="6">
    <location>
        <position position="393"/>
    </location>
    <ligand>
        <name>Na(+)</name>
        <dbReference type="ChEBI" id="CHEBI:29101"/>
        <label>1</label>
    </ligand>
</feature>
<dbReference type="OrthoDB" id="6581954at2759"/>
<dbReference type="SUPFAM" id="SSF161070">
    <property type="entry name" value="SNF-like"/>
    <property type="match status" value="1"/>
</dbReference>
<evidence type="ECO:0000256" key="2">
    <source>
        <dbReference type="ARBA" id="ARBA00022448"/>
    </source>
</evidence>
<dbReference type="Proteomes" id="UP000007110">
    <property type="component" value="Unassembled WGS sequence"/>
</dbReference>
<feature type="transmembrane region" description="Helical" evidence="10">
    <location>
        <begin position="178"/>
        <end position="199"/>
    </location>
</feature>
<feature type="disulfide bond" evidence="7">
    <location>
        <begin position="260"/>
        <end position="269"/>
    </location>
</feature>
<feature type="transmembrane region" description="Helical" evidence="10">
    <location>
        <begin position="310"/>
        <end position="331"/>
    </location>
</feature>
<dbReference type="PANTHER" id="PTHR11616">
    <property type="entry name" value="SODIUM/CHLORIDE DEPENDENT TRANSPORTER"/>
    <property type="match status" value="1"/>
</dbReference>
<dbReference type="GeneID" id="586058"/>
<feature type="binding site" evidence="6">
    <location>
        <position position="425"/>
    </location>
    <ligand>
        <name>Na(+)</name>
        <dbReference type="ChEBI" id="CHEBI:29101"/>
        <label>1</label>
    </ligand>
</feature>
<reference evidence="11" key="2">
    <citation type="submission" date="2021-01" db="UniProtKB">
        <authorList>
            <consortium name="EnsemblMetazoa"/>
        </authorList>
    </citation>
    <scope>IDENTIFICATION</scope>
</reference>
<evidence type="ECO:0000256" key="8">
    <source>
        <dbReference type="RuleBase" id="RU003732"/>
    </source>
</evidence>
<feature type="transmembrane region" description="Helical" evidence="10">
    <location>
        <begin position="419"/>
        <end position="443"/>
    </location>
</feature>
<evidence type="ECO:0000256" key="7">
    <source>
        <dbReference type="PIRSR" id="PIRSR600175-2"/>
    </source>
</evidence>
<feature type="binding site" evidence="6">
    <location>
        <position position="157"/>
    </location>
    <ligand>
        <name>Na(+)</name>
        <dbReference type="ChEBI" id="CHEBI:29101"/>
        <label>1</label>
    </ligand>
</feature>
<feature type="transmembrane region" description="Helical" evidence="10">
    <location>
        <begin position="551"/>
        <end position="574"/>
    </location>
</feature>
<organism evidence="11 12">
    <name type="scientific">Strongylocentrotus purpuratus</name>
    <name type="common">Purple sea urchin</name>
    <dbReference type="NCBI Taxonomy" id="7668"/>
    <lineage>
        <taxon>Eukaryota</taxon>
        <taxon>Metazoa</taxon>
        <taxon>Echinodermata</taxon>
        <taxon>Eleutherozoa</taxon>
        <taxon>Echinozoa</taxon>
        <taxon>Echinoidea</taxon>
        <taxon>Euechinoidea</taxon>
        <taxon>Echinacea</taxon>
        <taxon>Camarodonta</taxon>
        <taxon>Echinidea</taxon>
        <taxon>Strongylocentrotidae</taxon>
        <taxon>Strongylocentrotus</taxon>
    </lineage>
</organism>
<protein>
    <recommendedName>
        <fullName evidence="8">Transporter</fullName>
    </recommendedName>
</protein>
<evidence type="ECO:0000256" key="9">
    <source>
        <dbReference type="SAM" id="MobiDB-lite"/>
    </source>
</evidence>
<feature type="transmembrane region" description="Helical" evidence="10">
    <location>
        <begin position="382"/>
        <end position="407"/>
    </location>
</feature>
<name>A0A7M7RGK1_STRPU</name>
<dbReference type="PROSITE" id="PS00610">
    <property type="entry name" value="NA_NEUROTRAN_SYMP_1"/>
    <property type="match status" value="1"/>
</dbReference>
<dbReference type="GO" id="GO:0046872">
    <property type="term" value="F:metal ion binding"/>
    <property type="evidence" value="ECO:0007669"/>
    <property type="project" value="UniProtKB-KW"/>
</dbReference>
<dbReference type="GO" id="GO:0035725">
    <property type="term" value="P:sodium ion transmembrane transport"/>
    <property type="evidence" value="ECO:0000318"/>
    <property type="project" value="GO_Central"/>
</dbReference>
<keyword evidence="12" id="KW-1185">Reference proteome</keyword>
<dbReference type="OMA" id="WATALEC"/>
<comment type="subcellular location">
    <subcellularLocation>
        <location evidence="1">Membrane</location>
        <topology evidence="1">Multi-pass membrane protein</topology>
    </subcellularLocation>
</comment>
<keyword evidence="4 10" id="KW-1133">Transmembrane helix</keyword>
<dbReference type="KEGG" id="spu:586058"/>
<evidence type="ECO:0000256" key="1">
    <source>
        <dbReference type="ARBA" id="ARBA00004141"/>
    </source>
</evidence>
<feature type="binding site" evidence="6">
    <location>
        <position position="494"/>
    </location>
    <ligand>
        <name>Na(+)</name>
        <dbReference type="ChEBI" id="CHEBI:29101"/>
        <label>1</label>
    </ligand>
</feature>
<dbReference type="GO" id="GO:0005886">
    <property type="term" value="C:plasma membrane"/>
    <property type="evidence" value="ECO:0000318"/>
    <property type="project" value="GO_Central"/>
</dbReference>
<dbReference type="GO" id="GO:0005335">
    <property type="term" value="F:serotonin:sodium:chloride symporter activity"/>
    <property type="evidence" value="ECO:0000318"/>
    <property type="project" value="GO_Central"/>
</dbReference>
<feature type="transmembrane region" description="Helical" evidence="10">
    <location>
        <begin position="520"/>
        <end position="539"/>
    </location>
</feature>
<feature type="binding site" evidence="6">
    <location>
        <position position="493"/>
    </location>
    <ligand>
        <name>Na(+)</name>
        <dbReference type="ChEBI" id="CHEBI:29101"/>
        <label>1</label>
    </ligand>
</feature>
<keyword evidence="6" id="KW-0915">Sodium</keyword>
<dbReference type="InParanoid" id="A0A7M7RGK1"/>
<evidence type="ECO:0000256" key="10">
    <source>
        <dbReference type="SAM" id="Phobius"/>
    </source>
</evidence>
<evidence type="ECO:0000256" key="3">
    <source>
        <dbReference type="ARBA" id="ARBA00022692"/>
    </source>
</evidence>
<feature type="binding site" evidence="6">
    <location>
        <position position="154"/>
    </location>
    <ligand>
        <name>Na(+)</name>
        <dbReference type="ChEBI" id="CHEBI:29101"/>
        <label>1</label>
    </ligand>
</feature>
<keyword evidence="2 8" id="KW-0813">Transport</keyword>
<evidence type="ECO:0000313" key="11">
    <source>
        <dbReference type="EnsemblMetazoa" id="XP_790949"/>
    </source>
</evidence>
<feature type="transmembrane region" description="Helical" evidence="10">
    <location>
        <begin position="627"/>
        <end position="652"/>
    </location>
</feature>
<feature type="binding site" evidence="6">
    <location>
        <position position="490"/>
    </location>
    <ligand>
        <name>Na(+)</name>
        <dbReference type="ChEBI" id="CHEBI:29101"/>
        <label>1</label>
    </ligand>
</feature>
<dbReference type="Pfam" id="PF00209">
    <property type="entry name" value="SNF"/>
    <property type="match status" value="1"/>
</dbReference>
<sequence length="689" mass="76140">MFSNTQGVIPLTLSSKSEKGDTSISRVIISLPTEIKTITSTYKTTMDTMETALTSLIEPQSPDNIVQLDQSESKLNMPGKTWPQSGKETHVLGFPPPVVNVEALSQRAENGYRGLNGDNRITYDTNEPRDDIDGPTSERAVWGKKADFLLSVIGFTVDLGNIWRFPYICYKNGGGAFLVPYALMAVFGGVPFLYMEMALGQYQRTGCITVWRRICPIMGGIGYAICIINCYVGFFYSTITAWSVYYLIASFATTLPWTSCDNDWNTEFCASPFAENFSNTSVTPATEFFERKVIGSHLSTGIGDLGGLKWELALCLLLLFVIVYFSIWKGIKASGKVVWVTATLPYFCLIVLLIRGVTLEGASSGIIYYLKPKWHLLRNAGVWVDAAVQVFFSLGPGFGVILAFSSYNKLHNNCFKDALITSGINCFTSFLAGFAIFSVLGFMSVQQGRDIEEVTPDGPGLIYIAIPEAISQLPGSTWWAVIFFVMIISLGLDSTFGGLESIITAWCDRNPKTIGKHREIFVACVVCFIFLGSLTTVTYGGQYVFQLLESYGASTTLLLVVVLEAISITWFYGLQNFTSDIRTMIGRTPSVYWQLCWSILSPAMLLFVVVFGLFMHRPMVGFQGEPYPQWSIGVGWCLTMSTIVCVPAFALYKLLITPGSLKERFVAITSPQEHPDHKTSYDSSSVDSV</sequence>
<dbReference type="GO" id="GO:0098793">
    <property type="term" value="C:presynapse"/>
    <property type="evidence" value="ECO:0007669"/>
    <property type="project" value="GOC"/>
</dbReference>
<keyword evidence="3 8" id="KW-0812">Transmembrane</keyword>
<evidence type="ECO:0000256" key="5">
    <source>
        <dbReference type="ARBA" id="ARBA00023136"/>
    </source>
</evidence>
<keyword evidence="6" id="KW-0479">Metal-binding</keyword>
<evidence type="ECO:0000313" key="12">
    <source>
        <dbReference type="Proteomes" id="UP000007110"/>
    </source>
</evidence>
<evidence type="ECO:0000256" key="4">
    <source>
        <dbReference type="ARBA" id="ARBA00022989"/>
    </source>
</evidence>
<feature type="transmembrane region" description="Helical" evidence="10">
    <location>
        <begin position="148"/>
        <end position="166"/>
    </location>
</feature>
<keyword evidence="5 10" id="KW-0472">Membrane</keyword>
<dbReference type="GO" id="GO:0006865">
    <property type="term" value="P:amino acid transport"/>
    <property type="evidence" value="ECO:0000318"/>
    <property type="project" value="GO_Central"/>
</dbReference>
<dbReference type="NCBIfam" id="NF037979">
    <property type="entry name" value="Na_transp"/>
    <property type="match status" value="1"/>
</dbReference>
<keyword evidence="7" id="KW-1015">Disulfide bond</keyword>
<feature type="transmembrane region" description="Helical" evidence="10">
    <location>
        <begin position="343"/>
        <end position="370"/>
    </location>
</feature>
<dbReference type="FunCoup" id="A0A7M7RGK1">
    <property type="interactions" value="99"/>
</dbReference>
<dbReference type="GO" id="GO:0043005">
    <property type="term" value="C:neuron projection"/>
    <property type="evidence" value="ECO:0000318"/>
    <property type="project" value="GO_Central"/>
</dbReference>
<dbReference type="RefSeq" id="XP_790949.4">
    <property type="nucleotide sequence ID" value="XM_785856.5"/>
</dbReference>
<dbReference type="GO" id="GO:0045202">
    <property type="term" value="C:synapse"/>
    <property type="evidence" value="ECO:0000318"/>
    <property type="project" value="GO_Central"/>
</dbReference>
<accession>A0A7M7RGK1</accession>
<keyword evidence="8" id="KW-0769">Symport</keyword>